<feature type="transmembrane region" description="Helical" evidence="8">
    <location>
        <begin position="1368"/>
        <end position="1390"/>
    </location>
</feature>
<feature type="transmembrane region" description="Helical" evidence="8">
    <location>
        <begin position="1774"/>
        <end position="1797"/>
    </location>
</feature>
<feature type="transmembrane region" description="Helical" evidence="8">
    <location>
        <begin position="661"/>
        <end position="681"/>
    </location>
</feature>
<feature type="region of interest" description="Disordered" evidence="7">
    <location>
        <begin position="386"/>
        <end position="426"/>
    </location>
</feature>
<comment type="subcellular location">
    <subcellularLocation>
        <location evidence="1">Membrane</location>
        <topology evidence="1">Multi-pass membrane protein</topology>
    </subcellularLocation>
</comment>
<keyword evidence="6 8" id="KW-0472">Membrane</keyword>
<dbReference type="PROSITE" id="PS50893">
    <property type="entry name" value="ABC_TRANSPORTER_2"/>
    <property type="match status" value="2"/>
</dbReference>
<dbReference type="InterPro" id="IPR027417">
    <property type="entry name" value="P-loop_NTPase"/>
</dbReference>
<dbReference type="GO" id="GO:0140359">
    <property type="term" value="F:ABC-type transporter activity"/>
    <property type="evidence" value="ECO:0007669"/>
    <property type="project" value="InterPro"/>
</dbReference>
<dbReference type="SUPFAM" id="SSF52540">
    <property type="entry name" value="P-loop containing nucleoside triphosphate hydrolases"/>
    <property type="match status" value="2"/>
</dbReference>
<sequence>MNGGALQLAVFPLPCSELFDMIKPRSSRSSPLGLTQQWWKVEPGQQSAAEMSVSTQLGLLLWKNFTYRRRQTIQLLVEIVWPLFIFFILISVRLHYPPYEQHECHFPNKAMPSAGTLPWVQGIICNANNPCFRYPTPGESPGVVGNFNDSIISRLFTDVKKILLYSQNDKSLDGFKGLVRALRNMQRRTAGFKLKDFLRDDETLSSFLERNASLPEHAVREIVEADVNLEKVLIKGFGVHLRDMCNTTSLEDFVTISDKSVSLLTQEMLCKSSADWLNQAESHFLKNLDFLKPIRDVQEVSIATDRLLESLGSLAVQLADMKSWRDLRSEIQYLTANASGSPSLMYQAVSRIVCGHPEGGGLKIKSLNWYEDNNYKALFGNHGNSSEDEPVSVYDNSSTSVLGSPVSRTPELTNPTPPPCSSLSSVLQQPDEEHGVNRTFQELGVLRDLGGMWEEMKPKIWNFMENSEEMDLVRLSGTGWRVEDVSSFLSKLSEDTRPHGTVFTWRDAFNETDQAILTISRFMECVNLDKLEPVANEERLVNKSMRLLDDRKFWAGIVFPDIESNSSELPPNVNYKIRMDIDNVERTNKIKDGYWDPGPRADPFEDLRYVWGGFSYLQDVIEHGIIRAVTGSKEKTGVYIQQMPYPCYVDDIFLRVMSRSMPLFMTLAWMYSVAIIIKGVVYEKEARLKETMRIMGLNNGILWLSWFISSLIPLLISASFLVLILKMGNLLPYSDPGVVFLFLGSFAVVTIMQCFLISTLFSRANLAAACGGIIYFTLYLPYVLCVAWQDYVGFGAKVIASLLSPVAFGFGCEYFALFEEQGVGIQWSNLLASPLEEDSYSLTTSIVLMFFDAFLYGVMTWYIEAVFPGMYGIPRPWYFPFTKSYWCGESEGRNPATPTGKKGNADAVCIEEEPAHVKPGVYIKNLVKVYSQGKKLAVDGLTLGFYEGQITSFLGHNGAGKTTTMSILTGLFPPTSGTAYIMGKDIRSELSTIRQNLGVCPQHNVLFSMLTVEEHIWFYARLKGLPEEVVKAEMEQIVTDIGLPHKRKSKTSQLSGGMQRKLSVALAFVGGSKVVILDEPTAGVDPYARRGIWDLLLKYRQGRTIILSTHHMDEADILGDRIAIISHGKLCCVGSSLFLKNQLGTGYYLTLVKKDLDLSLSSCRNSSSTVSYKKEDSVSESSSDAGLGSDHESETTTIDISLISNVIFKHVPAARLVEDLGHEITYVLPYESAKDGAFVELFHEIDDRLSDLGISSYGISDTTLEEIFLKVAEDSGVDAEISDGTIPARRKNRRHAFGDHQSCLKPFTEDDGFDFNDSEGDPESRETDWLGGADGKGSYQVKGWSLKRQQFVALLWKRFLYARRSRKGFFAQIVLPAVFVCIALVFSLIVPPFGKYPSLALQPWMYDEQFTFISDVPCEMGEEEWTTPAVPDSVTDIFLNGNWSMENPSPLCECSCEGRKKMLPECPAGAGGLPPPQVKLSSTDTLQNLTGRNISDYLVKTYAQIIGKSLKNKIWVNEFRYGGFSLGARSSQVLPPSDEINDAISHIRNRFRLREGTAADRFLSSLSGFIQGLDTKDNVKIWFNNKGWHSIGAFLNVMNNGILRANLPDGKDPGKFGITAYNHPLNLTKEQLSQVALMTTSVDVLVSICVIFAMSFVPASFVVFLIQERVNKAKHMQFISGVQPFLYWLANFVWDMCNYVVPATLVIIIFVCFQQEAYVSSTNLPNVFLIFPHFCLGRGLIDMVKNQAMADALERFGENRFRSPLAWDMVGKNLFAMAVEGVVFFIITVLIQYRFCIKARPLSTKLKPIGEEDEDVARERQRILGGGGHGDILELKQLTKCFGLLGVNGAGKTSTFKMLTGDSVVTSGEAHLAGKSVLTEIDEVHQNMGYCPQFDALNDLLTGREHLEFYAILRGVPEKEVCEVADWGIRKLGLMKYVDKAAGSYSGGNMRKLSTAMALIGGPPVVFLDEPTTGMDPKARRALWNCILSVIKEGRSVVLTSHSMEECEALCTRMAIMVNGRFRCLGSVQHLKNRFGDGYTIILRVAGLDPDLRPVMEFIEAELPGSTLKEKHRNMLQYQLPSSLTSLARIFSILSKNKQWLHIEDYSVSQTTLDQVFVNFAKDQSDEDHLKDISINRKEAVVDISQLDSFLQDEKTKETFV</sequence>
<evidence type="ECO:0000256" key="4">
    <source>
        <dbReference type="ARBA" id="ARBA00022840"/>
    </source>
</evidence>
<dbReference type="InterPro" id="IPR003439">
    <property type="entry name" value="ABC_transporter-like_ATP-bd"/>
</dbReference>
<dbReference type="GO" id="GO:0016020">
    <property type="term" value="C:membrane"/>
    <property type="evidence" value="ECO:0007669"/>
    <property type="project" value="UniProtKB-SubCell"/>
</dbReference>
<keyword evidence="11" id="KW-1185">Reference proteome</keyword>
<evidence type="ECO:0000256" key="6">
    <source>
        <dbReference type="ARBA" id="ARBA00023136"/>
    </source>
</evidence>
<dbReference type="GO" id="GO:0005524">
    <property type="term" value="F:ATP binding"/>
    <property type="evidence" value="ECO:0007669"/>
    <property type="project" value="UniProtKB-KW"/>
</dbReference>
<feature type="transmembrane region" description="Helical" evidence="8">
    <location>
        <begin position="840"/>
        <end position="863"/>
    </location>
</feature>
<dbReference type="GO" id="GO:0016887">
    <property type="term" value="F:ATP hydrolysis activity"/>
    <property type="evidence" value="ECO:0007669"/>
    <property type="project" value="InterPro"/>
</dbReference>
<gene>
    <name evidence="10" type="ORF">JZ751_011316</name>
</gene>
<name>A0A8T2MZ55_9TELE</name>
<feature type="transmembrane region" description="Helical" evidence="8">
    <location>
        <begin position="1644"/>
        <end position="1666"/>
    </location>
</feature>
<dbReference type="InterPro" id="IPR026082">
    <property type="entry name" value="ABCA"/>
</dbReference>
<feature type="transmembrane region" description="Helical" evidence="8">
    <location>
        <begin position="737"/>
        <end position="757"/>
    </location>
</feature>
<evidence type="ECO:0000313" key="10">
    <source>
        <dbReference type="EMBL" id="KAG9333579.1"/>
    </source>
</evidence>
<dbReference type="GO" id="GO:0033700">
    <property type="term" value="P:phospholipid efflux"/>
    <property type="evidence" value="ECO:0007669"/>
    <property type="project" value="TreeGrafter"/>
</dbReference>
<evidence type="ECO:0000256" key="8">
    <source>
        <dbReference type="SAM" id="Phobius"/>
    </source>
</evidence>
<feature type="transmembrane region" description="Helical" evidence="8">
    <location>
        <begin position="75"/>
        <end position="96"/>
    </location>
</feature>
<dbReference type="InterPro" id="IPR017871">
    <property type="entry name" value="ABC_transporter-like_CS"/>
</dbReference>
<dbReference type="CDD" id="cd03263">
    <property type="entry name" value="ABC_subfamily_A"/>
    <property type="match status" value="2"/>
</dbReference>
<feature type="transmembrane region" description="Helical" evidence="8">
    <location>
        <begin position="1686"/>
        <end position="1711"/>
    </location>
</feature>
<evidence type="ECO:0000256" key="3">
    <source>
        <dbReference type="ARBA" id="ARBA00022741"/>
    </source>
</evidence>
<evidence type="ECO:0000256" key="7">
    <source>
        <dbReference type="SAM" id="MobiDB-lite"/>
    </source>
</evidence>
<protein>
    <recommendedName>
        <fullName evidence="9">ABC transporter domain-containing protein</fullName>
    </recommendedName>
</protein>
<evidence type="ECO:0000256" key="2">
    <source>
        <dbReference type="ARBA" id="ARBA00022692"/>
    </source>
</evidence>
<accession>A0A8T2MZ55</accession>
<dbReference type="Gene3D" id="3.40.50.300">
    <property type="entry name" value="P-loop containing nucleotide triphosphate hydrolases"/>
    <property type="match status" value="2"/>
</dbReference>
<dbReference type="Pfam" id="PF12698">
    <property type="entry name" value="ABC2_membrane_3"/>
    <property type="match status" value="2"/>
</dbReference>
<dbReference type="InterPro" id="IPR056264">
    <property type="entry name" value="R2_ABCA1-4-like"/>
</dbReference>
<evidence type="ECO:0000313" key="11">
    <source>
        <dbReference type="Proteomes" id="UP000824540"/>
    </source>
</evidence>
<dbReference type="InterPro" id="IPR003593">
    <property type="entry name" value="AAA+_ATPase"/>
</dbReference>
<dbReference type="FunFam" id="3.40.50.300:FF:002470">
    <property type="entry name" value="ABC transporter, putative"/>
    <property type="match status" value="1"/>
</dbReference>
<dbReference type="FunFam" id="3.40.50.300:FF:000264">
    <property type="entry name" value="ATP-binding cassette, sub-family A (ABC1), member 1"/>
    <property type="match status" value="1"/>
</dbReference>
<dbReference type="EMBL" id="JAFBMS010000191">
    <property type="protein sequence ID" value="KAG9333579.1"/>
    <property type="molecule type" value="Genomic_DNA"/>
</dbReference>
<feature type="compositionally biased region" description="Polar residues" evidence="7">
    <location>
        <begin position="394"/>
        <end position="414"/>
    </location>
</feature>
<dbReference type="PROSITE" id="PS00211">
    <property type="entry name" value="ABC_TRANSPORTER_1"/>
    <property type="match status" value="1"/>
</dbReference>
<keyword evidence="2 8" id="KW-0812">Transmembrane</keyword>
<dbReference type="SMART" id="SM00382">
    <property type="entry name" value="AAA"/>
    <property type="match status" value="2"/>
</dbReference>
<proteinExistence type="predicted"/>
<feature type="domain" description="ABC transporter" evidence="9">
    <location>
        <begin position="1811"/>
        <end position="2044"/>
    </location>
</feature>
<feature type="transmembrane region" description="Helical" evidence="8">
    <location>
        <begin position="701"/>
        <end position="725"/>
    </location>
</feature>
<keyword evidence="4" id="KW-0067">ATP-binding</keyword>
<dbReference type="GO" id="GO:0090556">
    <property type="term" value="F:phosphatidylserine floppase activity"/>
    <property type="evidence" value="ECO:0007669"/>
    <property type="project" value="TreeGrafter"/>
</dbReference>
<keyword evidence="5 8" id="KW-1133">Transmembrane helix</keyword>
<evidence type="ECO:0000256" key="1">
    <source>
        <dbReference type="ARBA" id="ARBA00004141"/>
    </source>
</evidence>
<dbReference type="InterPro" id="IPR013525">
    <property type="entry name" value="ABC2_TM"/>
</dbReference>
<dbReference type="PANTHER" id="PTHR19229">
    <property type="entry name" value="ATP-BINDING CASSETTE TRANSPORTER SUBFAMILY A ABCA"/>
    <property type="match status" value="1"/>
</dbReference>
<feature type="transmembrane region" description="Helical" evidence="8">
    <location>
        <begin position="764"/>
        <end position="784"/>
    </location>
</feature>
<comment type="caution">
    <text evidence="10">The sequence shown here is derived from an EMBL/GenBank/DDBJ whole genome shotgun (WGS) entry which is preliminary data.</text>
</comment>
<evidence type="ECO:0000256" key="5">
    <source>
        <dbReference type="ARBA" id="ARBA00022989"/>
    </source>
</evidence>
<dbReference type="GO" id="GO:0090554">
    <property type="term" value="F:phosphatidylcholine floppase activity"/>
    <property type="evidence" value="ECO:0007669"/>
    <property type="project" value="TreeGrafter"/>
</dbReference>
<dbReference type="Proteomes" id="UP000824540">
    <property type="component" value="Unassembled WGS sequence"/>
</dbReference>
<reference evidence="10" key="1">
    <citation type="thesis" date="2021" institute="BYU ScholarsArchive" country="Provo, UT, USA">
        <title>Applications of and Algorithms for Genome Assembly and Genomic Analyses with an Emphasis on Marine Teleosts.</title>
        <authorList>
            <person name="Pickett B.D."/>
        </authorList>
    </citation>
    <scope>NUCLEOTIDE SEQUENCE</scope>
    <source>
        <strain evidence="10">HI-2016</strain>
    </source>
</reference>
<feature type="domain" description="ABC transporter" evidence="9">
    <location>
        <begin position="921"/>
        <end position="1152"/>
    </location>
</feature>
<dbReference type="Pfam" id="PF00005">
    <property type="entry name" value="ABC_tran"/>
    <property type="match status" value="2"/>
</dbReference>
<dbReference type="Pfam" id="PF23321">
    <property type="entry name" value="R1_ABCA1"/>
    <property type="match status" value="1"/>
</dbReference>
<evidence type="ECO:0000259" key="9">
    <source>
        <dbReference type="PROSITE" id="PS50893"/>
    </source>
</evidence>
<dbReference type="OrthoDB" id="8061355at2759"/>
<keyword evidence="3" id="KW-0547">Nucleotide-binding</keyword>
<organism evidence="10 11">
    <name type="scientific">Albula glossodonta</name>
    <name type="common">roundjaw bonefish</name>
    <dbReference type="NCBI Taxonomy" id="121402"/>
    <lineage>
        <taxon>Eukaryota</taxon>
        <taxon>Metazoa</taxon>
        <taxon>Chordata</taxon>
        <taxon>Craniata</taxon>
        <taxon>Vertebrata</taxon>
        <taxon>Euteleostomi</taxon>
        <taxon>Actinopterygii</taxon>
        <taxon>Neopterygii</taxon>
        <taxon>Teleostei</taxon>
        <taxon>Albuliformes</taxon>
        <taxon>Albulidae</taxon>
        <taxon>Albula</taxon>
    </lineage>
</organism>
<dbReference type="PANTHER" id="PTHR19229:SF34">
    <property type="entry name" value="PHOSPHOLIPID-TRANSPORTING ATPASE ABCA1"/>
    <property type="match status" value="1"/>
</dbReference>